<dbReference type="Proteomes" id="UP000288216">
    <property type="component" value="Unassembled WGS sequence"/>
</dbReference>
<accession>A0A401NHE0</accession>
<dbReference type="PANTHER" id="PTHR35543:SF1">
    <property type="entry name" value="INTRAFLAGELLAR TRANSPORT-ASSOCIATED PROTEIN"/>
    <property type="match status" value="1"/>
</dbReference>
<organism evidence="1 2">
    <name type="scientific">Scyliorhinus torazame</name>
    <name type="common">Cloudy catshark</name>
    <name type="synonym">Catulus torazame</name>
    <dbReference type="NCBI Taxonomy" id="75743"/>
    <lineage>
        <taxon>Eukaryota</taxon>
        <taxon>Metazoa</taxon>
        <taxon>Chordata</taxon>
        <taxon>Craniata</taxon>
        <taxon>Vertebrata</taxon>
        <taxon>Chondrichthyes</taxon>
        <taxon>Elasmobranchii</taxon>
        <taxon>Galeomorphii</taxon>
        <taxon>Galeoidea</taxon>
        <taxon>Carcharhiniformes</taxon>
        <taxon>Scyliorhinidae</taxon>
        <taxon>Scyliorhinus</taxon>
    </lineage>
</organism>
<dbReference type="STRING" id="75743.A0A401NHE0"/>
<dbReference type="GO" id="GO:0120160">
    <property type="term" value="F:intraciliary transport particle A binding"/>
    <property type="evidence" value="ECO:0007669"/>
    <property type="project" value="TreeGrafter"/>
</dbReference>
<gene>
    <name evidence="1" type="ORF">scyTo_0003912</name>
</gene>
<dbReference type="OMA" id="INNCILD"/>
<dbReference type="PANTHER" id="PTHR35543">
    <property type="entry name" value="PROTEIN C11ORF74"/>
    <property type="match status" value="1"/>
</dbReference>
<dbReference type="EMBL" id="BFAA01001109">
    <property type="protein sequence ID" value="GCB60286.1"/>
    <property type="molecule type" value="Genomic_DNA"/>
</dbReference>
<sequence>MPLEVQEENSCAAGSLWPTFLTKKEDFPVKIEQRESGVDESSVCGACRFQSRPPRLQLPENATPALPRPLGVAKRQEGRLNISAFEMPAVFGSQPMEEGLIAFDVLDRFCSSHEQTYAEFLKSFMHLKKEDLKKQKALPPEYGTKTKVDECKLVQREWSENSGQKGGKPSKDDQEANNYLDIGEMDSEIVTANFSNAGCEILPGEIKEENATDYSCFEYKHTSLNFKMNLKVEEFNNKTLDQVLTDEVQPFTLDEDFDYDCVCLKPKYTEAELKTISALSKQKTDSGEFNAEKLKDIAVS</sequence>
<evidence type="ECO:0008006" key="3">
    <source>
        <dbReference type="Google" id="ProtNLM"/>
    </source>
</evidence>
<protein>
    <recommendedName>
        <fullName evidence="3">Intraflagellar transport-associated protein</fullName>
    </recommendedName>
</protein>
<name>A0A401NHE0_SCYTO</name>
<dbReference type="InterPro" id="IPR040028">
    <property type="entry name" value="IFTAP"/>
</dbReference>
<keyword evidence="2" id="KW-1185">Reference proteome</keyword>
<dbReference type="GO" id="GO:0007283">
    <property type="term" value="P:spermatogenesis"/>
    <property type="evidence" value="ECO:0007669"/>
    <property type="project" value="TreeGrafter"/>
</dbReference>
<reference evidence="1 2" key="1">
    <citation type="journal article" date="2018" name="Nat. Ecol. Evol.">
        <title>Shark genomes provide insights into elasmobranch evolution and the origin of vertebrates.</title>
        <authorList>
            <person name="Hara Y"/>
            <person name="Yamaguchi K"/>
            <person name="Onimaru K"/>
            <person name="Kadota M"/>
            <person name="Koyanagi M"/>
            <person name="Keeley SD"/>
            <person name="Tatsumi K"/>
            <person name="Tanaka K"/>
            <person name="Motone F"/>
            <person name="Kageyama Y"/>
            <person name="Nozu R"/>
            <person name="Adachi N"/>
            <person name="Nishimura O"/>
            <person name="Nakagawa R"/>
            <person name="Tanegashima C"/>
            <person name="Kiyatake I"/>
            <person name="Matsumoto R"/>
            <person name="Murakumo K"/>
            <person name="Nishida K"/>
            <person name="Terakita A"/>
            <person name="Kuratani S"/>
            <person name="Sato K"/>
            <person name="Hyodo S Kuraku.S."/>
        </authorList>
    </citation>
    <scope>NUCLEOTIDE SEQUENCE [LARGE SCALE GENOMIC DNA]</scope>
</reference>
<comment type="caution">
    <text evidence="1">The sequence shown here is derived from an EMBL/GenBank/DDBJ whole genome shotgun (WGS) entry which is preliminary data.</text>
</comment>
<dbReference type="GO" id="GO:0097731">
    <property type="term" value="C:9+0 non-motile cilium"/>
    <property type="evidence" value="ECO:0007669"/>
    <property type="project" value="TreeGrafter"/>
</dbReference>
<dbReference type="AlphaFoldDB" id="A0A401NHE0"/>
<evidence type="ECO:0000313" key="2">
    <source>
        <dbReference type="Proteomes" id="UP000288216"/>
    </source>
</evidence>
<dbReference type="OrthoDB" id="10057631at2759"/>
<proteinExistence type="predicted"/>
<dbReference type="GO" id="GO:0005829">
    <property type="term" value="C:cytosol"/>
    <property type="evidence" value="ECO:0007669"/>
    <property type="project" value="TreeGrafter"/>
</dbReference>
<dbReference type="Pfam" id="PF17722">
    <property type="entry name" value="IFTAP"/>
    <property type="match status" value="2"/>
</dbReference>
<dbReference type="GO" id="GO:0007340">
    <property type="term" value="P:acrosome reaction"/>
    <property type="evidence" value="ECO:0007669"/>
    <property type="project" value="TreeGrafter"/>
</dbReference>
<evidence type="ECO:0000313" key="1">
    <source>
        <dbReference type="EMBL" id="GCB60286.1"/>
    </source>
</evidence>